<dbReference type="InterPro" id="IPR036770">
    <property type="entry name" value="Ankyrin_rpt-contain_sf"/>
</dbReference>
<dbReference type="SUPFAM" id="SSF48403">
    <property type="entry name" value="Ankyrin repeat"/>
    <property type="match status" value="1"/>
</dbReference>
<evidence type="ECO:0000313" key="2">
    <source>
        <dbReference type="Proteomes" id="UP000001055"/>
    </source>
</evidence>
<dbReference type="OMA" id="AKENHMD"/>
<dbReference type="GeneID" id="5972246"/>
<dbReference type="EMBL" id="CH445331">
    <property type="protein sequence ID" value="EAT87350.1"/>
    <property type="molecule type" value="Genomic_DNA"/>
</dbReference>
<dbReference type="Gene3D" id="1.25.40.20">
    <property type="entry name" value="Ankyrin repeat-containing domain"/>
    <property type="match status" value="1"/>
</dbReference>
<name>Q0UTF5_PHANO</name>
<gene>
    <name evidence="1" type="ORF">SNOG_04959</name>
</gene>
<reference evidence="2" key="1">
    <citation type="journal article" date="2007" name="Plant Cell">
        <title>Dothideomycete-plant interactions illuminated by genome sequencing and EST analysis of the wheat pathogen Stagonospora nodorum.</title>
        <authorList>
            <person name="Hane J.K."/>
            <person name="Lowe R.G."/>
            <person name="Solomon P.S."/>
            <person name="Tan K.C."/>
            <person name="Schoch C.L."/>
            <person name="Spatafora J.W."/>
            <person name="Crous P.W."/>
            <person name="Kodira C."/>
            <person name="Birren B.W."/>
            <person name="Galagan J.E."/>
            <person name="Torriani S.F."/>
            <person name="McDonald B.A."/>
            <person name="Oliver R.P."/>
        </authorList>
    </citation>
    <scope>NUCLEOTIDE SEQUENCE [LARGE SCALE GENOMIC DNA]</scope>
    <source>
        <strain evidence="2">SN15 / ATCC MYA-4574 / FGSC 10173</strain>
    </source>
</reference>
<accession>Q0UTF5</accession>
<dbReference type="Proteomes" id="UP000001055">
    <property type="component" value="Unassembled WGS sequence"/>
</dbReference>
<dbReference type="InParanoid" id="Q0UTF5"/>
<evidence type="ECO:0000313" key="1">
    <source>
        <dbReference type="EMBL" id="EAT87350.1"/>
    </source>
</evidence>
<organism evidence="1 2">
    <name type="scientific">Phaeosphaeria nodorum (strain SN15 / ATCC MYA-4574 / FGSC 10173)</name>
    <name type="common">Glume blotch fungus</name>
    <name type="synonym">Parastagonospora nodorum</name>
    <dbReference type="NCBI Taxonomy" id="321614"/>
    <lineage>
        <taxon>Eukaryota</taxon>
        <taxon>Fungi</taxon>
        <taxon>Dikarya</taxon>
        <taxon>Ascomycota</taxon>
        <taxon>Pezizomycotina</taxon>
        <taxon>Dothideomycetes</taxon>
        <taxon>Pleosporomycetidae</taxon>
        <taxon>Pleosporales</taxon>
        <taxon>Pleosporineae</taxon>
        <taxon>Phaeosphaeriaceae</taxon>
        <taxon>Parastagonospora</taxon>
    </lineage>
</organism>
<dbReference type="AlphaFoldDB" id="Q0UTF5"/>
<dbReference type="KEGG" id="pno:SNOG_04959"/>
<protein>
    <submittedName>
        <fullName evidence="1">Uncharacterized protein</fullName>
    </submittedName>
</protein>
<dbReference type="RefSeq" id="XP_001795371.1">
    <property type="nucleotide sequence ID" value="XM_001795319.1"/>
</dbReference>
<proteinExistence type="predicted"/>
<sequence length="121" mass="13158">MFLPHGNTPHPDYVGGIIGTQNNTIQQAAANDDLAKVSICDDSSTMVRLLLFRGADNSLRDGWDPDWPDSFTAVENAARLSARATMQELLAHGVNVEDSNAVYFAASESDAEMLKLLFDNT</sequence>
<dbReference type="VEuPathDB" id="FungiDB:JI435_049590"/>